<sequence>MADFLNGDIFGYLLHAAEVLIALALFTVGLKRRRLFPLRVVVVCLLYLALAVGLGLLFERYFPVIRYLCAFLLSLTLIPLCYRVELWDGLFRASAAAATQNLSYSAAALVAGLGGWDPLLVQLPYAIPQAAVYLALQAVMFFFCFRELKHADADFARERYPLVIVSVILSIVIYVIQLDRRSAESADFVAWQVMFVSFDILLLCMLFGLSERGRLRRENAILDQLRAGEERQYELDRSAMEMINIKCHDLKHRLLALRDMHGEEQARALQDVENAANIYDAVVQTGCKPLDLIIKNKVLLCEKYGIRFFYMADGEKLSFMSAVDIYSLFGNALDNAIAASQQVEDESRRLINLAVAARGRLLTIHVENYTAQEPAIGADGLPRTTKADAANHGFGMISMRRTAESYGGVMSVSCKNHIFSLDMTIPIKK</sequence>
<keyword evidence="1" id="KW-1133">Transmembrane helix</keyword>
<keyword evidence="1" id="KW-0472">Membrane</keyword>
<reference evidence="3" key="1">
    <citation type="journal article" date="2021" name="PeerJ">
        <title>Extensive microbial diversity within the chicken gut microbiome revealed by metagenomics and culture.</title>
        <authorList>
            <person name="Gilroy R."/>
            <person name="Ravi A."/>
            <person name="Getino M."/>
            <person name="Pursley I."/>
            <person name="Horton D.L."/>
            <person name="Alikhan N.F."/>
            <person name="Baker D."/>
            <person name="Gharbi K."/>
            <person name="Hall N."/>
            <person name="Watson M."/>
            <person name="Adriaenssens E.M."/>
            <person name="Foster-Nyarko E."/>
            <person name="Jarju S."/>
            <person name="Secka A."/>
            <person name="Antonio M."/>
            <person name="Oren A."/>
            <person name="Chaudhuri R.R."/>
            <person name="La Ragione R."/>
            <person name="Hildebrand F."/>
            <person name="Pallen M.J."/>
        </authorList>
    </citation>
    <scope>NUCLEOTIDE SEQUENCE</scope>
    <source>
        <strain evidence="3">2189</strain>
    </source>
</reference>
<evidence type="ECO:0000313" key="4">
    <source>
        <dbReference type="Proteomes" id="UP000886847"/>
    </source>
</evidence>
<dbReference type="EMBL" id="DXEW01000020">
    <property type="protein sequence ID" value="HIX50370.1"/>
    <property type="molecule type" value="Genomic_DNA"/>
</dbReference>
<dbReference type="InterPro" id="IPR032834">
    <property type="entry name" value="NatK-like_C"/>
</dbReference>
<evidence type="ECO:0000256" key="1">
    <source>
        <dbReference type="SAM" id="Phobius"/>
    </source>
</evidence>
<feature type="transmembrane region" description="Helical" evidence="1">
    <location>
        <begin position="64"/>
        <end position="82"/>
    </location>
</feature>
<keyword evidence="1" id="KW-0812">Transmembrane</keyword>
<protein>
    <submittedName>
        <fullName evidence="3">ATP-binding protein</fullName>
    </submittedName>
</protein>
<dbReference type="AlphaFoldDB" id="A0A9D1W168"/>
<proteinExistence type="predicted"/>
<dbReference type="Proteomes" id="UP000886847">
    <property type="component" value="Unassembled WGS sequence"/>
</dbReference>
<evidence type="ECO:0000259" key="2">
    <source>
        <dbReference type="Pfam" id="PF14501"/>
    </source>
</evidence>
<feature type="transmembrane region" description="Helical" evidence="1">
    <location>
        <begin position="37"/>
        <end position="58"/>
    </location>
</feature>
<dbReference type="PANTHER" id="PTHR40448">
    <property type="entry name" value="TWO-COMPONENT SENSOR HISTIDINE KINASE"/>
    <property type="match status" value="1"/>
</dbReference>
<dbReference type="SUPFAM" id="SSF55874">
    <property type="entry name" value="ATPase domain of HSP90 chaperone/DNA topoisomerase II/histidine kinase"/>
    <property type="match status" value="1"/>
</dbReference>
<feature type="transmembrane region" description="Helical" evidence="1">
    <location>
        <begin position="127"/>
        <end position="148"/>
    </location>
</feature>
<feature type="transmembrane region" description="Helical" evidence="1">
    <location>
        <begin position="189"/>
        <end position="209"/>
    </location>
</feature>
<organism evidence="3 4">
    <name type="scientific">Candidatus Borkfalkia faecavium</name>
    <dbReference type="NCBI Taxonomy" id="2838508"/>
    <lineage>
        <taxon>Bacteria</taxon>
        <taxon>Bacillati</taxon>
        <taxon>Bacillota</taxon>
        <taxon>Clostridia</taxon>
        <taxon>Christensenellales</taxon>
        <taxon>Christensenellaceae</taxon>
        <taxon>Candidatus Borkfalkia</taxon>
    </lineage>
</organism>
<reference evidence="3" key="2">
    <citation type="submission" date="2021-04" db="EMBL/GenBank/DDBJ databases">
        <authorList>
            <person name="Gilroy R."/>
        </authorList>
    </citation>
    <scope>NUCLEOTIDE SEQUENCE</scope>
    <source>
        <strain evidence="3">2189</strain>
    </source>
</reference>
<keyword evidence="3" id="KW-0067">ATP-binding</keyword>
<dbReference type="InterPro" id="IPR036890">
    <property type="entry name" value="HATPase_C_sf"/>
</dbReference>
<feature type="transmembrane region" description="Helical" evidence="1">
    <location>
        <begin position="160"/>
        <end position="177"/>
    </location>
</feature>
<feature type="transmembrane region" description="Helical" evidence="1">
    <location>
        <begin position="12"/>
        <end position="30"/>
    </location>
</feature>
<dbReference type="CDD" id="cd16935">
    <property type="entry name" value="HATPase_AgrC-ComD-like"/>
    <property type="match status" value="1"/>
</dbReference>
<dbReference type="GO" id="GO:0042802">
    <property type="term" value="F:identical protein binding"/>
    <property type="evidence" value="ECO:0007669"/>
    <property type="project" value="TreeGrafter"/>
</dbReference>
<evidence type="ECO:0000313" key="3">
    <source>
        <dbReference type="EMBL" id="HIX50370.1"/>
    </source>
</evidence>
<keyword evidence="3" id="KW-0547">Nucleotide-binding</keyword>
<comment type="caution">
    <text evidence="3">The sequence shown here is derived from an EMBL/GenBank/DDBJ whole genome shotgun (WGS) entry which is preliminary data.</text>
</comment>
<dbReference type="Pfam" id="PF14501">
    <property type="entry name" value="HATPase_c_5"/>
    <property type="match status" value="1"/>
</dbReference>
<name>A0A9D1W168_9FIRM</name>
<accession>A0A9D1W168</accession>
<gene>
    <name evidence="3" type="ORF">H9851_03710</name>
</gene>
<feature type="domain" description="Sensor histidine kinase NatK-like C-terminal" evidence="2">
    <location>
        <begin position="320"/>
        <end position="426"/>
    </location>
</feature>
<dbReference type="GO" id="GO:0005524">
    <property type="term" value="F:ATP binding"/>
    <property type="evidence" value="ECO:0007669"/>
    <property type="project" value="UniProtKB-KW"/>
</dbReference>
<dbReference type="Gene3D" id="3.30.565.10">
    <property type="entry name" value="Histidine kinase-like ATPase, C-terminal domain"/>
    <property type="match status" value="1"/>
</dbReference>
<dbReference type="PANTHER" id="PTHR40448:SF1">
    <property type="entry name" value="TWO-COMPONENT SENSOR HISTIDINE KINASE"/>
    <property type="match status" value="1"/>
</dbReference>